<dbReference type="Pfam" id="PF03033">
    <property type="entry name" value="Glyco_transf_28"/>
    <property type="match status" value="1"/>
</dbReference>
<evidence type="ECO:0000256" key="3">
    <source>
        <dbReference type="ARBA" id="ARBA00022676"/>
    </source>
</evidence>
<dbReference type="InterPro" id="IPR006009">
    <property type="entry name" value="GlcNAc_MurG"/>
</dbReference>
<comment type="caution">
    <text evidence="13">The sequence shown here is derived from an EMBL/GenBank/DDBJ whole genome shotgun (WGS) entry which is preliminary data.</text>
</comment>
<evidence type="ECO:0000256" key="7">
    <source>
        <dbReference type="ARBA" id="ARBA00023136"/>
    </source>
</evidence>
<feature type="binding site" evidence="10">
    <location>
        <position position="234"/>
    </location>
    <ligand>
        <name>UDP-N-acetyl-alpha-D-glucosamine</name>
        <dbReference type="ChEBI" id="CHEBI:57705"/>
    </ligand>
</feature>
<keyword evidence="4 10" id="KW-0808">Transferase</keyword>
<evidence type="ECO:0000259" key="11">
    <source>
        <dbReference type="Pfam" id="PF03033"/>
    </source>
</evidence>
<dbReference type="CDD" id="cd03785">
    <property type="entry name" value="GT28_MurG"/>
    <property type="match status" value="1"/>
</dbReference>
<keyword evidence="7 10" id="KW-0472">Membrane</keyword>
<dbReference type="GO" id="GO:0008360">
    <property type="term" value="P:regulation of cell shape"/>
    <property type="evidence" value="ECO:0007669"/>
    <property type="project" value="UniProtKB-KW"/>
</dbReference>
<comment type="catalytic activity">
    <reaction evidence="10">
        <text>di-trans,octa-cis-undecaprenyl diphospho-N-acetyl-alpha-D-muramoyl-L-alanyl-D-glutamyl-meso-2,6-diaminopimeloyl-D-alanyl-D-alanine + UDP-N-acetyl-alpha-D-glucosamine = di-trans,octa-cis-undecaprenyl diphospho-[N-acetyl-alpha-D-glucosaminyl-(1-&gt;4)]-N-acetyl-alpha-D-muramoyl-L-alanyl-D-glutamyl-meso-2,6-diaminopimeloyl-D-alanyl-D-alanine + UDP + H(+)</text>
        <dbReference type="Rhea" id="RHEA:31227"/>
        <dbReference type="ChEBI" id="CHEBI:15378"/>
        <dbReference type="ChEBI" id="CHEBI:57705"/>
        <dbReference type="ChEBI" id="CHEBI:58223"/>
        <dbReference type="ChEBI" id="CHEBI:61387"/>
        <dbReference type="ChEBI" id="CHEBI:61388"/>
        <dbReference type="EC" id="2.4.1.227"/>
    </reaction>
</comment>
<dbReference type="GO" id="GO:0051301">
    <property type="term" value="P:cell division"/>
    <property type="evidence" value="ECO:0007669"/>
    <property type="project" value="UniProtKB-KW"/>
</dbReference>
<feature type="binding site" evidence="10">
    <location>
        <begin position="5"/>
        <end position="7"/>
    </location>
    <ligand>
        <name>UDP-N-acetyl-alpha-D-glucosamine</name>
        <dbReference type="ChEBI" id="CHEBI:57705"/>
    </ligand>
</feature>
<dbReference type="InterPro" id="IPR007235">
    <property type="entry name" value="Glyco_trans_28_C"/>
</dbReference>
<comment type="function">
    <text evidence="10">Cell wall formation. Catalyzes the transfer of a GlcNAc subunit on undecaprenyl-pyrophosphoryl-MurNAc-pentapeptide (lipid intermediate I) to form undecaprenyl-pyrophosphoryl-MurNAc-(pentapeptide)GlcNAc (lipid intermediate II).</text>
</comment>
<evidence type="ECO:0000256" key="5">
    <source>
        <dbReference type="ARBA" id="ARBA00022960"/>
    </source>
</evidence>
<dbReference type="STRING" id="28176.CF66_2239"/>
<organism evidence="13 14">
    <name type="scientific">Candidatus Photodesmus katoptron Akat1</name>
    <dbReference type="NCBI Taxonomy" id="1236703"/>
    <lineage>
        <taxon>Bacteria</taxon>
        <taxon>Pseudomonadati</taxon>
        <taxon>Pseudomonadota</taxon>
        <taxon>Gammaproteobacteria</taxon>
        <taxon>Vibrionales</taxon>
        <taxon>Vibrionaceae</taxon>
        <taxon>Candidatus Photodesmus</taxon>
    </lineage>
</organism>
<comment type="similarity">
    <text evidence="10">Belongs to the glycosyltransferase 28 family. MurG subfamily.</text>
</comment>
<keyword evidence="9 10" id="KW-0961">Cell wall biogenesis/degradation</keyword>
<dbReference type="GO" id="GO:0071555">
    <property type="term" value="P:cell wall organization"/>
    <property type="evidence" value="ECO:0007669"/>
    <property type="project" value="UniProtKB-KW"/>
</dbReference>
<comment type="pathway">
    <text evidence="10">Cell wall biogenesis; peptidoglycan biosynthesis.</text>
</comment>
<gene>
    <name evidence="10" type="primary">murG</name>
    <name evidence="13" type="ORF">O1U_0181</name>
</gene>
<feature type="binding site" evidence="10">
    <location>
        <position position="153"/>
    </location>
    <ligand>
        <name>UDP-N-acetyl-alpha-D-glucosamine</name>
        <dbReference type="ChEBI" id="CHEBI:57705"/>
    </ligand>
</feature>
<dbReference type="GO" id="GO:0050511">
    <property type="term" value="F:undecaprenyldiphospho-muramoylpentapeptide beta-N-acetylglucosaminyltransferase activity"/>
    <property type="evidence" value="ECO:0007669"/>
    <property type="project" value="UniProtKB-UniRule"/>
</dbReference>
<feature type="binding site" evidence="10">
    <location>
        <position position="117"/>
    </location>
    <ligand>
        <name>UDP-N-acetyl-alpha-D-glucosamine</name>
        <dbReference type="ChEBI" id="CHEBI:57705"/>
    </ligand>
</feature>
<evidence type="ECO:0000256" key="9">
    <source>
        <dbReference type="ARBA" id="ARBA00023316"/>
    </source>
</evidence>
<evidence type="ECO:0000313" key="13">
    <source>
        <dbReference type="EMBL" id="EPE37722.1"/>
    </source>
</evidence>
<dbReference type="eggNOG" id="COG0707">
    <property type="taxonomic scope" value="Bacteria"/>
</dbReference>
<dbReference type="Gene3D" id="3.40.50.2000">
    <property type="entry name" value="Glycogen Phosphorylase B"/>
    <property type="match status" value="2"/>
</dbReference>
<evidence type="ECO:0000256" key="6">
    <source>
        <dbReference type="ARBA" id="ARBA00022984"/>
    </source>
</evidence>
<dbReference type="GO" id="GO:0051991">
    <property type="term" value="F:UDP-N-acetyl-D-glucosamine:N-acetylmuramoyl-L-alanyl-D-glutamyl-meso-2,6-diaminopimelyl-D-alanyl-D-alanine-diphosphoundecaprenol 4-beta-N-acetylglucosaminlytransferase activity"/>
    <property type="evidence" value="ECO:0007669"/>
    <property type="project" value="RHEA"/>
</dbReference>
<proteinExistence type="inferred from homology"/>
<feature type="domain" description="Glycosyl transferase family 28 C-terminal" evidence="12">
    <location>
        <begin position="175"/>
        <end position="327"/>
    </location>
</feature>
<accession>S3DGY0</accession>
<dbReference type="GO" id="GO:0009252">
    <property type="term" value="P:peptidoglycan biosynthetic process"/>
    <property type="evidence" value="ECO:0007669"/>
    <property type="project" value="UniProtKB-UniRule"/>
</dbReference>
<name>S3DGY0_9GAMM</name>
<dbReference type="Proteomes" id="UP000053688">
    <property type="component" value="Unassembled WGS sequence"/>
</dbReference>
<evidence type="ECO:0000256" key="2">
    <source>
        <dbReference type="ARBA" id="ARBA00022618"/>
    </source>
</evidence>
<keyword evidence="3 10" id="KW-0328">Glycosyltransferase</keyword>
<keyword evidence="5 10" id="KW-0133">Cell shape</keyword>
<evidence type="ECO:0000256" key="4">
    <source>
        <dbReference type="ARBA" id="ARBA00022679"/>
    </source>
</evidence>
<dbReference type="SUPFAM" id="SSF53756">
    <property type="entry name" value="UDP-Glycosyltransferase/glycogen phosphorylase"/>
    <property type="match status" value="1"/>
</dbReference>
<evidence type="ECO:0000313" key="14">
    <source>
        <dbReference type="Proteomes" id="UP000053688"/>
    </source>
</evidence>
<dbReference type="AlphaFoldDB" id="S3DGY0"/>
<evidence type="ECO:0000256" key="8">
    <source>
        <dbReference type="ARBA" id="ARBA00023306"/>
    </source>
</evidence>
<keyword evidence="1 10" id="KW-1003">Cell membrane</keyword>
<dbReference type="EC" id="2.4.1.227" evidence="10"/>
<comment type="subcellular location">
    <subcellularLocation>
        <location evidence="10">Cell membrane</location>
        <topology evidence="10">Peripheral membrane protein</topology>
        <orientation evidence="10">Cytoplasmic side</orientation>
    </subcellularLocation>
</comment>
<dbReference type="UniPathway" id="UPA00219"/>
<feature type="binding site" evidence="10">
    <location>
        <position position="278"/>
    </location>
    <ligand>
        <name>UDP-N-acetyl-alpha-D-glucosamine</name>
        <dbReference type="ChEBI" id="CHEBI:57705"/>
    </ligand>
</feature>
<keyword evidence="8 10" id="KW-0131">Cell cycle</keyword>
<feature type="binding site" evidence="10">
    <location>
        <begin position="253"/>
        <end position="258"/>
    </location>
    <ligand>
        <name>UDP-N-acetyl-alpha-D-glucosamine</name>
        <dbReference type="ChEBI" id="CHEBI:57705"/>
    </ligand>
</feature>
<dbReference type="InterPro" id="IPR004276">
    <property type="entry name" value="GlycoTrans_28_N"/>
</dbReference>
<dbReference type="PANTHER" id="PTHR21015">
    <property type="entry name" value="UDP-N-ACETYLGLUCOSAMINE--N-ACETYLMURAMYL-(PENTAPEPTIDE) PYROPHOSPHORYL-UNDECAPRENOL N-ACETYLGLUCOSAMINE TRANSFERASE 1"/>
    <property type="match status" value="1"/>
</dbReference>
<dbReference type="HAMAP" id="MF_00033">
    <property type="entry name" value="MurG"/>
    <property type="match status" value="1"/>
</dbReference>
<keyword evidence="14" id="KW-1185">Reference proteome</keyword>
<feature type="binding site" evidence="10">
    <location>
        <position position="181"/>
    </location>
    <ligand>
        <name>UDP-N-acetyl-alpha-D-glucosamine</name>
        <dbReference type="ChEBI" id="CHEBI:57705"/>
    </ligand>
</feature>
<feature type="domain" description="Glycosyltransferase family 28 N-terminal" evidence="11">
    <location>
        <begin position="1"/>
        <end position="135"/>
    </location>
</feature>
<dbReference type="EMBL" id="AMSD01000001">
    <property type="protein sequence ID" value="EPE37722.1"/>
    <property type="molecule type" value="Genomic_DNA"/>
</dbReference>
<evidence type="ECO:0000259" key="12">
    <source>
        <dbReference type="Pfam" id="PF04101"/>
    </source>
</evidence>
<dbReference type="Pfam" id="PF04101">
    <property type="entry name" value="Glyco_tran_28_C"/>
    <property type="match status" value="1"/>
</dbReference>
<protein>
    <recommendedName>
        <fullName evidence="10">UDP-N-acetylglucosamine--N-acetylmuramyl-(pentapeptide) pyrophosphoryl-undecaprenol N-acetylglucosamine transferase</fullName>
        <ecNumber evidence="10">2.4.1.227</ecNumber>
    </recommendedName>
    <alternativeName>
        <fullName evidence="10">Undecaprenyl-PP-MurNAc-pentapeptide-UDPGlcNAc GlcNAc transferase</fullName>
    </alternativeName>
</protein>
<evidence type="ECO:0000256" key="10">
    <source>
        <dbReference type="HAMAP-Rule" id="MF_00033"/>
    </source>
</evidence>
<dbReference type="GO" id="GO:0005886">
    <property type="term" value="C:plasma membrane"/>
    <property type="evidence" value="ECO:0007669"/>
    <property type="project" value="UniProtKB-SubCell"/>
</dbReference>
<sequence>MAGGTGGHIFSGLAVSKQLEQQNWSIAWIGNFECMETCLVPKYGIPIYFIKIQGLQGKKKIEWIKVCLNFFYAVLKARKYIKKWKPDIVLGMGSYVSGPGVFAAWLSDVPIVLHEQNSVSGLTNKWLSKISKKVLQAFPGTLSKAETVGNPIRKSIIELDPPEIRMKERKGPIRILVIGGSQGALILNTIMPKVMFKLGNTYQVLHQVGKYKKKGIKSAYYKVNFNQVKVIEFIDNISEAYGWADLVVSRSGALTVSEIAVAGLPAIFIPFIHKDHHQSLNADFLVKSGAAKIIKQTELSVEKLVFEISKLNRVHLIDMAKKARKLAITDAGQKVANTIVSLVK</sequence>
<keyword evidence="6 10" id="KW-0573">Peptidoglycan synthesis</keyword>
<dbReference type="NCBIfam" id="TIGR01133">
    <property type="entry name" value="murG"/>
    <property type="match status" value="1"/>
</dbReference>
<dbReference type="GO" id="GO:0005975">
    <property type="term" value="P:carbohydrate metabolic process"/>
    <property type="evidence" value="ECO:0007669"/>
    <property type="project" value="InterPro"/>
</dbReference>
<keyword evidence="2 10" id="KW-0132">Cell division</keyword>
<reference evidence="13 14" key="1">
    <citation type="journal article" date="2014" name="Environ. Microbiol.">
        <title>Genomic signatures of obligate host dependence in the luminous bacterial symbiont of a vertebrate.</title>
        <authorList>
            <person name="Hendry T.A."/>
            <person name="de Wet J.R."/>
            <person name="Dunlap P.V."/>
        </authorList>
    </citation>
    <scope>NUCLEOTIDE SEQUENCE [LARGE SCALE GENOMIC DNA]</scope>
    <source>
        <strain evidence="13 14">Akat1</strain>
    </source>
</reference>
<dbReference type="PANTHER" id="PTHR21015:SF22">
    <property type="entry name" value="GLYCOSYLTRANSFERASE"/>
    <property type="match status" value="1"/>
</dbReference>
<evidence type="ECO:0000256" key="1">
    <source>
        <dbReference type="ARBA" id="ARBA00022475"/>
    </source>
</evidence>
<dbReference type="PATRIC" id="fig|1236703.3.peg.171"/>